<dbReference type="Gene3D" id="3.40.50.300">
    <property type="entry name" value="P-loop containing nucleotide triphosphate hydrolases"/>
    <property type="match status" value="1"/>
</dbReference>
<evidence type="ECO:0008006" key="3">
    <source>
        <dbReference type="Google" id="ProtNLM"/>
    </source>
</evidence>
<dbReference type="RefSeq" id="WP_138107936.1">
    <property type="nucleotide sequence ID" value="NZ_VBRA02000009.1"/>
</dbReference>
<dbReference type="SUPFAM" id="SSF52540">
    <property type="entry name" value="P-loop containing nucleoside triphosphate hydrolases"/>
    <property type="match status" value="1"/>
</dbReference>
<protein>
    <recommendedName>
        <fullName evidence="3">DNA polymerase III subunit delta</fullName>
    </recommendedName>
</protein>
<reference evidence="1" key="1">
    <citation type="submission" date="2019-10" db="EMBL/GenBank/DDBJ databases">
        <title>Whole Genome Sequencing and Characterization of Texas Phoenix Palm Decline Phytoplasma Belongs to Lethal Yellowing (16SrIV) Group.</title>
        <authorList>
            <person name="Bao M."/>
        </authorList>
    </citation>
    <scope>NUCLEOTIDE SEQUENCE [LARGE SCALE GENOMIC DNA]</scope>
    <source>
        <strain evidence="1">ACPD</strain>
    </source>
</reference>
<dbReference type="EMBL" id="VBRA02000009">
    <property type="protein sequence ID" value="MBP3059386.1"/>
    <property type="molecule type" value="Genomic_DNA"/>
</dbReference>
<dbReference type="InterPro" id="IPR027417">
    <property type="entry name" value="P-loop_NTPase"/>
</dbReference>
<organism evidence="1 2">
    <name type="scientific">Texas Phoenix palm phytoplasma</name>
    <dbReference type="NCBI Taxonomy" id="176709"/>
    <lineage>
        <taxon>Bacteria</taxon>
        <taxon>Bacillati</taxon>
        <taxon>Mycoplasmatota</taxon>
        <taxon>Mollicutes</taxon>
        <taxon>Acholeplasmatales</taxon>
        <taxon>Acholeplasmataceae</taxon>
        <taxon>Candidatus Phytoplasma</taxon>
        <taxon>16SrIV (Coconut lethal yellows group)</taxon>
    </lineage>
</organism>
<keyword evidence="2" id="KW-1185">Reference proteome</keyword>
<evidence type="ECO:0000313" key="1">
    <source>
        <dbReference type="EMBL" id="MBP3059386.1"/>
    </source>
</evidence>
<dbReference type="Pfam" id="PF13177">
    <property type="entry name" value="DNA_pol3_delta2"/>
    <property type="match status" value="1"/>
</dbReference>
<evidence type="ECO:0000313" key="2">
    <source>
        <dbReference type="Proteomes" id="UP001192346"/>
    </source>
</evidence>
<sequence length="323" mass="39579">MNNYKYLLNRFKIIIKNKKLTHFYLIEGKEFIEQKKIAIELIYEFLKTENQSEKLRNWIENFSYPNIYHLGIKDEEIKKEHILNMQKYFFHTSFLQKKKVCLIAKAENISYQASHSLLYFLENPVNENFLFILLTSNRYLLIPTIVSRAQVFSLDLINNKNFNLESDDFLINKSDKENLDYYLIFLFNRSKIRESNFVLSSYYCNFKKFFLFFLDNFPFFLDKKKLFLFIRNISEECKIFFKDFLFIFTMFFLDLNYKKNNLKFFFPLNILNYFCDKNKISIEQINNILYIFKELEQKNHILDDLVCFMIFFIKIEKIFKKEI</sequence>
<proteinExistence type="predicted"/>
<dbReference type="Proteomes" id="UP001192346">
    <property type="component" value="Unassembled WGS sequence"/>
</dbReference>
<gene>
    <name evidence="1" type="ORF">FEF22_001130</name>
</gene>
<name>A0ABS5BII3_9MOLU</name>
<comment type="caution">
    <text evidence="1">The sequence shown here is derived from an EMBL/GenBank/DDBJ whole genome shotgun (WGS) entry which is preliminary data.</text>
</comment>
<accession>A0ABS5BII3</accession>